<keyword evidence="6" id="KW-1185">Reference proteome</keyword>
<dbReference type="Gene3D" id="1.10.287.470">
    <property type="entry name" value="Helix hairpin bin"/>
    <property type="match status" value="1"/>
</dbReference>
<reference evidence="6" key="1">
    <citation type="journal article" date="2009" name="Appl. Environ. Microbiol.">
        <title>Complete genome sequence of the chemolithoautotrophic marine magnetotactic coccus strain MC-1.</title>
        <authorList>
            <person name="Schubbe S."/>
            <person name="Williams T.J."/>
            <person name="Xie G."/>
            <person name="Kiss H.E."/>
            <person name="Brettin T.S."/>
            <person name="Martinez D."/>
            <person name="Ross C.A."/>
            <person name="Schuler D."/>
            <person name="Cox B.L."/>
            <person name="Nealson K.H."/>
            <person name="Bazylinski D.A."/>
        </authorList>
    </citation>
    <scope>NUCLEOTIDE SEQUENCE [LARGE SCALE GENOMIC DNA]</scope>
    <source>
        <strain evidence="6">ATCC BAA-1437 / JCM 17883 / MC-1</strain>
    </source>
</reference>
<feature type="domain" description="CusB-like beta-barrel" evidence="3">
    <location>
        <begin position="191"/>
        <end position="257"/>
    </location>
</feature>
<dbReference type="KEGG" id="mgm:Mmc1_2174"/>
<evidence type="ECO:0000256" key="1">
    <source>
        <dbReference type="ARBA" id="ARBA00009477"/>
    </source>
</evidence>
<name>A0L9N2_MAGMM</name>
<dbReference type="InterPro" id="IPR006143">
    <property type="entry name" value="RND_pump_MFP"/>
</dbReference>
<dbReference type="Gene3D" id="2.40.50.100">
    <property type="match status" value="1"/>
</dbReference>
<dbReference type="Proteomes" id="UP000002586">
    <property type="component" value="Chromosome"/>
</dbReference>
<proteinExistence type="inferred from homology"/>
<dbReference type="EMBL" id="CP000471">
    <property type="protein sequence ID" value="ABK44675.1"/>
    <property type="molecule type" value="Genomic_DNA"/>
</dbReference>
<dbReference type="Pfam" id="PF25973">
    <property type="entry name" value="BSH_CzcB"/>
    <property type="match status" value="1"/>
</dbReference>
<dbReference type="InterPro" id="IPR058792">
    <property type="entry name" value="Beta-barrel_RND_2"/>
</dbReference>
<evidence type="ECO:0000313" key="5">
    <source>
        <dbReference type="EMBL" id="ABK44675.1"/>
    </source>
</evidence>
<dbReference type="Pfam" id="PF25954">
    <property type="entry name" value="Beta-barrel_RND_2"/>
    <property type="match status" value="1"/>
</dbReference>
<evidence type="ECO:0000256" key="2">
    <source>
        <dbReference type="SAM" id="SignalP"/>
    </source>
</evidence>
<feature type="signal peptide" evidence="2">
    <location>
        <begin position="1"/>
        <end position="23"/>
    </location>
</feature>
<dbReference type="HOGENOM" id="CLU_067274_0_0_5"/>
<dbReference type="eggNOG" id="COG0845">
    <property type="taxonomic scope" value="Bacteria"/>
</dbReference>
<accession>A0L9N2</accession>
<dbReference type="SUPFAM" id="SSF111369">
    <property type="entry name" value="HlyD-like secretion proteins"/>
    <property type="match status" value="1"/>
</dbReference>
<dbReference type="InterPro" id="IPR058647">
    <property type="entry name" value="BSH_CzcB-like"/>
</dbReference>
<dbReference type="NCBIfam" id="TIGR01730">
    <property type="entry name" value="RND_mfp"/>
    <property type="match status" value="1"/>
</dbReference>
<dbReference type="GO" id="GO:0015562">
    <property type="term" value="F:efflux transmembrane transporter activity"/>
    <property type="evidence" value="ECO:0007669"/>
    <property type="project" value="TreeGrafter"/>
</dbReference>
<dbReference type="GO" id="GO:1990281">
    <property type="term" value="C:efflux pump complex"/>
    <property type="evidence" value="ECO:0007669"/>
    <property type="project" value="TreeGrafter"/>
</dbReference>
<evidence type="ECO:0000259" key="4">
    <source>
        <dbReference type="Pfam" id="PF25973"/>
    </source>
</evidence>
<feature type="chain" id="PRO_5002626003" description="RND efflux pump membrane fusion protein barrel-sandwich domain-containing protein" evidence="2">
    <location>
        <begin position="24"/>
        <end position="261"/>
    </location>
</feature>
<dbReference type="AlphaFoldDB" id="A0L9N2"/>
<reference evidence="5 6" key="2">
    <citation type="journal article" date="2012" name="Int. J. Syst. Evol. Microbiol.">
        <title>Magnetococcus marinus gen. nov., sp. nov., a marine, magnetotactic bacterium that represents a novel lineage (Magnetococcaceae fam. nov.; Magnetococcales ord. nov.) at the base of the Alphaproteobacteria.</title>
        <authorList>
            <person name="Bazylinski D.A."/>
            <person name="Williams T.J."/>
            <person name="Lefevre C.T."/>
            <person name="Berg R.J."/>
            <person name="Zhang C.L."/>
            <person name="Bowser S.S."/>
            <person name="Dean A.J."/>
            <person name="Beveridge T.J."/>
        </authorList>
    </citation>
    <scope>NUCLEOTIDE SEQUENCE [LARGE SCALE GENOMIC DNA]</scope>
    <source>
        <strain evidence="6">ATCC BAA-1437 / JCM 17883 / MC-1</strain>
    </source>
</reference>
<dbReference type="OrthoDB" id="9816569at2"/>
<gene>
    <name evidence="5" type="ordered locus">Mmc1_2174</name>
</gene>
<dbReference type="PANTHER" id="PTHR30469:SF15">
    <property type="entry name" value="HLYD FAMILY OF SECRETION PROTEINS"/>
    <property type="match status" value="1"/>
</dbReference>
<organism evidence="5 6">
    <name type="scientific">Magnetococcus marinus (strain ATCC BAA-1437 / JCM 17883 / MC-1)</name>
    <dbReference type="NCBI Taxonomy" id="156889"/>
    <lineage>
        <taxon>Bacteria</taxon>
        <taxon>Pseudomonadati</taxon>
        <taxon>Pseudomonadota</taxon>
        <taxon>Magnetococcia</taxon>
        <taxon>Magnetococcales</taxon>
        <taxon>Magnetococcaceae</taxon>
        <taxon>Magnetococcus</taxon>
    </lineage>
</organism>
<comment type="similarity">
    <text evidence="1">Belongs to the membrane fusion protein (MFP) (TC 8.A.1) family.</text>
</comment>
<keyword evidence="2" id="KW-0732">Signal</keyword>
<feature type="domain" description="CzcB-like barrel-sandwich hybrid" evidence="4">
    <location>
        <begin position="64"/>
        <end position="178"/>
    </location>
</feature>
<protein>
    <recommendedName>
        <fullName evidence="7">RND efflux pump membrane fusion protein barrel-sandwich domain-containing protein</fullName>
    </recommendedName>
</protein>
<evidence type="ECO:0000259" key="3">
    <source>
        <dbReference type="Pfam" id="PF25954"/>
    </source>
</evidence>
<evidence type="ECO:0000313" key="6">
    <source>
        <dbReference type="Proteomes" id="UP000002586"/>
    </source>
</evidence>
<dbReference type="STRING" id="156889.Mmc1_2174"/>
<dbReference type="RefSeq" id="WP_011713803.1">
    <property type="nucleotide sequence ID" value="NC_008576.1"/>
</dbReference>
<sequence length="261" mass="29215" precursor="true">MVRLVTLGCVGLGLWLGSVSVHAQTADGLMQQMEQNQAQMPPATAEDEAISCLIEPSMQASLGTQVEGVLEQVLVDRGDSIRQGQLLARLNVGVEKAAVAYQEVKVAYGSRRVERNKMLKQQKLISPQDLDEIVTERDLSELELLERKEQLKLRHIYAPFDGVVMDRMRDPGDMIKQELIMKVARIDPLYVELVVPATQLKAFHKGEPRWIEIPLLGQSFQAHVSVIDQVVDAASGTFRVRMVLPNNKRRLAAGLRCKLKR</sequence>
<evidence type="ECO:0008006" key="7">
    <source>
        <dbReference type="Google" id="ProtNLM"/>
    </source>
</evidence>
<dbReference type="PANTHER" id="PTHR30469">
    <property type="entry name" value="MULTIDRUG RESISTANCE PROTEIN MDTA"/>
    <property type="match status" value="1"/>
</dbReference>
<dbReference type="Gene3D" id="2.40.30.170">
    <property type="match status" value="1"/>
</dbReference>